<evidence type="ECO:0000256" key="4">
    <source>
        <dbReference type="ARBA" id="ARBA00022728"/>
    </source>
</evidence>
<keyword evidence="5" id="KW-0677">Repeat</keyword>
<evidence type="ECO:0000256" key="3">
    <source>
        <dbReference type="ARBA" id="ARBA00022614"/>
    </source>
</evidence>
<keyword evidence="6" id="KW-0508">mRNA splicing</keyword>
<evidence type="ECO:0000313" key="11">
    <source>
        <dbReference type="EMBL" id="KAK9818879.1"/>
    </source>
</evidence>
<accession>A0AAW1QCW0</accession>
<feature type="region of interest" description="Disordered" evidence="9">
    <location>
        <begin position="170"/>
        <end position="246"/>
    </location>
</feature>
<feature type="compositionally biased region" description="Low complexity" evidence="9">
    <location>
        <begin position="174"/>
        <end position="190"/>
    </location>
</feature>
<reference evidence="11 12" key="1">
    <citation type="journal article" date="2024" name="Nat. Commun.">
        <title>Phylogenomics reveals the evolutionary origins of lichenization in chlorophyte algae.</title>
        <authorList>
            <person name="Puginier C."/>
            <person name="Libourel C."/>
            <person name="Otte J."/>
            <person name="Skaloud P."/>
            <person name="Haon M."/>
            <person name="Grisel S."/>
            <person name="Petersen M."/>
            <person name="Berrin J.G."/>
            <person name="Delaux P.M."/>
            <person name="Dal Grande F."/>
            <person name="Keller J."/>
        </authorList>
    </citation>
    <scope>NUCLEOTIDE SEQUENCE [LARGE SCALE GENOMIC DNA]</scope>
    <source>
        <strain evidence="11 12">SAG 2145</strain>
    </source>
</reference>
<dbReference type="GO" id="GO:0005930">
    <property type="term" value="C:axoneme"/>
    <property type="evidence" value="ECO:0007669"/>
    <property type="project" value="UniProtKB-SubCell"/>
</dbReference>
<dbReference type="PROSITE" id="PS51450">
    <property type="entry name" value="LRR"/>
    <property type="match status" value="1"/>
</dbReference>
<keyword evidence="12" id="KW-1185">Reference proteome</keyword>
<dbReference type="InterPro" id="IPR044640">
    <property type="entry name" value="RU2A"/>
</dbReference>
<keyword evidence="3" id="KW-0433">Leucine-rich repeat</keyword>
<keyword evidence="7" id="KW-0539">Nucleus</keyword>
<sequence length="289" mass="31673">MERPTAAGALGPRLAGRLTAELILRCPQYMNCVKEYELDLRGNKLSVIENLGATENQFDSLDLSDNAIGMLEGFPKLSRLRTLLINNNRIARIARNLEESIPNLECLVLTSNKLNNLADLDPLTSCSRLRQLSLLDNPVTKKQNYRLYVINRCPQLKVLDFRKIKQKEREDAARAFGAPPAAVAAAAGPPQKQPRKFDPDQELAQAEKRQKQQQAEETAAAEEAAPEPSARKGPTPEQQTALRAAIANAQTLAEVQRLEDALRSGQVPSELADGAANGTTANATPMEED</sequence>
<dbReference type="Pfam" id="PF14580">
    <property type="entry name" value="LRR_9"/>
    <property type="match status" value="1"/>
</dbReference>
<gene>
    <name evidence="11" type="ORF">WJX74_006892</name>
</gene>
<feature type="compositionally biased region" description="Low complexity" evidence="9">
    <location>
        <begin position="274"/>
        <end position="289"/>
    </location>
</feature>
<dbReference type="InterPro" id="IPR003603">
    <property type="entry name" value="U2A'_phosphoprotein32A_C"/>
</dbReference>
<comment type="subcellular location">
    <subcellularLocation>
        <location evidence="2">Cytoplasm</location>
        <location evidence="2">Cytoskeleton</location>
        <location evidence="2">Cilium axoneme</location>
    </subcellularLocation>
    <subcellularLocation>
        <location evidence="1">Nucleus</location>
    </subcellularLocation>
</comment>
<dbReference type="EMBL" id="JALJOS010000053">
    <property type="protein sequence ID" value="KAK9818879.1"/>
    <property type="molecule type" value="Genomic_DNA"/>
</dbReference>
<comment type="caution">
    <text evidence="11">The sequence shown here is derived from an EMBL/GenBank/DDBJ whole genome shotgun (WGS) entry which is preliminary data.</text>
</comment>
<evidence type="ECO:0000256" key="7">
    <source>
        <dbReference type="ARBA" id="ARBA00023242"/>
    </source>
</evidence>
<dbReference type="Gene3D" id="3.80.10.10">
    <property type="entry name" value="Ribonuclease Inhibitor"/>
    <property type="match status" value="1"/>
</dbReference>
<evidence type="ECO:0000256" key="2">
    <source>
        <dbReference type="ARBA" id="ARBA00004430"/>
    </source>
</evidence>
<feature type="compositionally biased region" description="Basic and acidic residues" evidence="9">
    <location>
        <begin position="195"/>
        <end position="210"/>
    </location>
</feature>
<dbReference type="FunFam" id="3.80.10.10:FF:000026">
    <property type="entry name" value="U2 small nuclear ribonucleoprotein A"/>
    <property type="match status" value="1"/>
</dbReference>
<feature type="compositionally biased region" description="Low complexity" evidence="9">
    <location>
        <begin position="212"/>
        <end position="223"/>
    </location>
</feature>
<evidence type="ECO:0000256" key="5">
    <source>
        <dbReference type="ARBA" id="ARBA00022737"/>
    </source>
</evidence>
<comment type="similarity">
    <text evidence="8">Belongs to the U2 small nuclear ribonucleoprotein A family.</text>
</comment>
<feature type="region of interest" description="Disordered" evidence="9">
    <location>
        <begin position="260"/>
        <end position="289"/>
    </location>
</feature>
<dbReference type="PANTHER" id="PTHR10552:SF6">
    <property type="entry name" value="U2 SMALL NUCLEAR RIBONUCLEOPROTEIN A"/>
    <property type="match status" value="1"/>
</dbReference>
<name>A0AAW1QCW0_9CHLO</name>
<dbReference type="InterPro" id="IPR001611">
    <property type="entry name" value="Leu-rich_rpt"/>
</dbReference>
<dbReference type="SUPFAM" id="SSF52058">
    <property type="entry name" value="L domain-like"/>
    <property type="match status" value="1"/>
</dbReference>
<dbReference type="InterPro" id="IPR032675">
    <property type="entry name" value="LRR_dom_sf"/>
</dbReference>
<evidence type="ECO:0000256" key="8">
    <source>
        <dbReference type="ARBA" id="ARBA00024196"/>
    </source>
</evidence>
<feature type="domain" description="U2A'/phosphoprotein 32 family A C-terminal" evidence="10">
    <location>
        <begin position="142"/>
        <end position="160"/>
    </location>
</feature>
<dbReference type="SMART" id="SM00446">
    <property type="entry name" value="LRRcap"/>
    <property type="match status" value="1"/>
</dbReference>
<dbReference type="GO" id="GO:0000398">
    <property type="term" value="P:mRNA splicing, via spliceosome"/>
    <property type="evidence" value="ECO:0007669"/>
    <property type="project" value="InterPro"/>
</dbReference>
<evidence type="ECO:0000256" key="1">
    <source>
        <dbReference type="ARBA" id="ARBA00004123"/>
    </source>
</evidence>
<dbReference type="GO" id="GO:0005681">
    <property type="term" value="C:spliceosomal complex"/>
    <property type="evidence" value="ECO:0007669"/>
    <property type="project" value="UniProtKB-KW"/>
</dbReference>
<evidence type="ECO:0000256" key="9">
    <source>
        <dbReference type="SAM" id="MobiDB-lite"/>
    </source>
</evidence>
<dbReference type="PANTHER" id="PTHR10552">
    <property type="entry name" value="U2 SMALL NUCLEAR RIBONUCLEOPROTEIN A"/>
    <property type="match status" value="1"/>
</dbReference>
<organism evidence="11 12">
    <name type="scientific">Apatococcus lobatus</name>
    <dbReference type="NCBI Taxonomy" id="904363"/>
    <lineage>
        <taxon>Eukaryota</taxon>
        <taxon>Viridiplantae</taxon>
        <taxon>Chlorophyta</taxon>
        <taxon>core chlorophytes</taxon>
        <taxon>Trebouxiophyceae</taxon>
        <taxon>Chlorellales</taxon>
        <taxon>Chlorellaceae</taxon>
        <taxon>Apatococcus</taxon>
    </lineage>
</organism>
<keyword evidence="4" id="KW-0507">mRNA processing</keyword>
<evidence type="ECO:0000313" key="12">
    <source>
        <dbReference type="Proteomes" id="UP001438707"/>
    </source>
</evidence>
<evidence type="ECO:0000256" key="6">
    <source>
        <dbReference type="ARBA" id="ARBA00023187"/>
    </source>
</evidence>
<proteinExistence type="inferred from homology"/>
<protein>
    <recommendedName>
        <fullName evidence="10">U2A'/phosphoprotein 32 family A C-terminal domain-containing protein</fullName>
    </recommendedName>
</protein>
<keyword evidence="4" id="KW-0747">Spliceosome</keyword>
<dbReference type="GO" id="GO:0030620">
    <property type="term" value="F:U2 snRNA binding"/>
    <property type="evidence" value="ECO:0007669"/>
    <property type="project" value="InterPro"/>
</dbReference>
<evidence type="ECO:0000259" key="10">
    <source>
        <dbReference type="SMART" id="SM00446"/>
    </source>
</evidence>
<dbReference type="Proteomes" id="UP001438707">
    <property type="component" value="Unassembled WGS sequence"/>
</dbReference>
<dbReference type="AlphaFoldDB" id="A0AAW1QCW0"/>